<evidence type="ECO:0000313" key="5">
    <source>
        <dbReference type="EMBL" id="SNV53240.1"/>
    </source>
</evidence>
<dbReference type="Gene3D" id="3.40.50.720">
    <property type="entry name" value="NAD(P)-binding Rossmann-like Domain"/>
    <property type="match status" value="1"/>
</dbReference>
<evidence type="ECO:0000313" key="7">
    <source>
        <dbReference type="Proteomes" id="UP000215374"/>
    </source>
</evidence>
<dbReference type="FunFam" id="3.40.50.720:FF:000047">
    <property type="entry name" value="NADP-dependent L-serine/L-allo-threonine dehydrogenase"/>
    <property type="match status" value="1"/>
</dbReference>
<protein>
    <submittedName>
        <fullName evidence="5">Putative oxidoreductase</fullName>
        <ecNumber evidence="5">1.1.1.-</ecNumber>
    </submittedName>
</protein>
<dbReference type="PANTHER" id="PTHR42901:SF1">
    <property type="entry name" value="ALCOHOL DEHYDROGENASE"/>
    <property type="match status" value="1"/>
</dbReference>
<dbReference type="InterPro" id="IPR002347">
    <property type="entry name" value="SDR_fam"/>
</dbReference>
<comment type="similarity">
    <text evidence="1 3">Belongs to the short-chain dehydrogenases/reductases (SDR) family.</text>
</comment>
<keyword evidence="6" id="KW-1185">Reference proteome</keyword>
<reference evidence="4 6" key="1">
    <citation type="submission" date="2014-08" db="EMBL/GenBank/DDBJ databases">
        <title>Complete genome sequence of Corynebacterium imitans DSM 44264, isolated from a five-month-old boy with suspected pharyngeal diphtheria.</title>
        <authorList>
            <person name="Mollmann S."/>
            <person name="Albersmeier A."/>
            <person name="Ruckert C."/>
            <person name="Tauch A."/>
        </authorList>
    </citation>
    <scope>NUCLEOTIDE SEQUENCE [LARGE SCALE GENOMIC DNA]</scope>
    <source>
        <strain evidence="4 6">DSM 44264</strain>
    </source>
</reference>
<evidence type="ECO:0000256" key="3">
    <source>
        <dbReference type="RuleBase" id="RU000363"/>
    </source>
</evidence>
<evidence type="ECO:0000313" key="6">
    <source>
        <dbReference type="Proteomes" id="UP000028780"/>
    </source>
</evidence>
<dbReference type="InterPro" id="IPR036291">
    <property type="entry name" value="NAD(P)-bd_dom_sf"/>
</dbReference>
<dbReference type="HOGENOM" id="CLU_010194_2_10_11"/>
<dbReference type="PANTHER" id="PTHR42901">
    <property type="entry name" value="ALCOHOL DEHYDROGENASE"/>
    <property type="match status" value="1"/>
</dbReference>
<dbReference type="EC" id="1.1.1.-" evidence="5"/>
<dbReference type="KEGG" id="cii:CIMIT_00460"/>
<dbReference type="EMBL" id="LT906467">
    <property type="protein sequence ID" value="SNV53240.1"/>
    <property type="molecule type" value="Genomic_DNA"/>
</dbReference>
<keyword evidence="2 5" id="KW-0560">Oxidoreductase</keyword>
<dbReference type="PRINTS" id="PR00081">
    <property type="entry name" value="GDHRDH"/>
</dbReference>
<dbReference type="AlphaFoldDB" id="A0A076NKC4"/>
<name>A0A076NKC4_9CORY</name>
<proteinExistence type="inferred from homology"/>
<reference evidence="5 7" key="2">
    <citation type="submission" date="2017-06" db="EMBL/GenBank/DDBJ databases">
        <authorList>
            <consortium name="Pathogen Informatics"/>
        </authorList>
    </citation>
    <scope>NUCLEOTIDE SEQUENCE [LARGE SCALE GENOMIC DNA]</scope>
    <source>
        <strain evidence="5 7">NCTC13015</strain>
    </source>
</reference>
<evidence type="ECO:0000256" key="1">
    <source>
        <dbReference type="ARBA" id="ARBA00006484"/>
    </source>
</evidence>
<dbReference type="STRING" id="156978.CIMIT_00460"/>
<sequence length="237" mass="25506">MTAQKVAVVTGGSAGIGAAAARALAKDGWHVVVAARRLDKCEEIAKEIGGVAAELDVTDQVSVDKLAAQLERVDLVVNNAGGAKELDFLRDASDADWEWMFDTNVMGTMRVTRALYPQLKASQGLVINIGSVAGTDAYKGGSGYNAAKYGLRGITRAFRREEAEQNIRVTEIDPGRVKTEFSLNRFKGDEEKAAAVYDGKLNLSAEDIAEAIRWVASLPPHVNIDSLNIMPTDQAER</sequence>
<gene>
    <name evidence="5" type="primary">ydfG</name>
    <name evidence="4" type="ORF">CIMIT_00460</name>
    <name evidence="5" type="ORF">SAMEA4535761_00156</name>
</gene>
<dbReference type="Proteomes" id="UP000028780">
    <property type="component" value="Chromosome"/>
</dbReference>
<accession>A0A076NKC4</accession>
<evidence type="ECO:0000313" key="4">
    <source>
        <dbReference type="EMBL" id="AIJ32596.1"/>
    </source>
</evidence>
<dbReference type="InterPro" id="IPR020904">
    <property type="entry name" value="Sc_DH/Rdtase_CS"/>
</dbReference>
<dbReference type="PROSITE" id="PS00061">
    <property type="entry name" value="ADH_SHORT"/>
    <property type="match status" value="1"/>
</dbReference>
<evidence type="ECO:0000256" key="2">
    <source>
        <dbReference type="ARBA" id="ARBA00023002"/>
    </source>
</evidence>
<dbReference type="Proteomes" id="UP000215374">
    <property type="component" value="Chromosome 1"/>
</dbReference>
<dbReference type="SUPFAM" id="SSF51735">
    <property type="entry name" value="NAD(P)-binding Rossmann-fold domains"/>
    <property type="match status" value="1"/>
</dbReference>
<dbReference type="OrthoDB" id="9775296at2"/>
<dbReference type="EMBL" id="CP009211">
    <property type="protein sequence ID" value="AIJ32596.1"/>
    <property type="molecule type" value="Genomic_DNA"/>
</dbReference>
<dbReference type="PRINTS" id="PR00080">
    <property type="entry name" value="SDRFAMILY"/>
</dbReference>
<dbReference type="RefSeq" id="WP_038587646.1">
    <property type="nucleotide sequence ID" value="NZ_CP009211.1"/>
</dbReference>
<organism evidence="4 6">
    <name type="scientific">Corynebacterium imitans</name>
    <dbReference type="NCBI Taxonomy" id="156978"/>
    <lineage>
        <taxon>Bacteria</taxon>
        <taxon>Bacillati</taxon>
        <taxon>Actinomycetota</taxon>
        <taxon>Actinomycetes</taxon>
        <taxon>Mycobacteriales</taxon>
        <taxon>Corynebacteriaceae</taxon>
        <taxon>Corynebacterium</taxon>
    </lineage>
</organism>
<dbReference type="GO" id="GO:0016616">
    <property type="term" value="F:oxidoreductase activity, acting on the CH-OH group of donors, NAD or NADP as acceptor"/>
    <property type="evidence" value="ECO:0007669"/>
    <property type="project" value="UniProtKB-ARBA"/>
</dbReference>
<dbReference type="eggNOG" id="COG4221">
    <property type="taxonomic scope" value="Bacteria"/>
</dbReference>
<dbReference type="Pfam" id="PF00106">
    <property type="entry name" value="adh_short"/>
    <property type="match status" value="1"/>
</dbReference>